<dbReference type="Pfam" id="PF01757">
    <property type="entry name" value="Acyl_transf_3"/>
    <property type="match status" value="1"/>
</dbReference>
<dbReference type="Proteomes" id="UP000007801">
    <property type="component" value="Unassembled WGS sequence"/>
</dbReference>
<feature type="transmembrane region" description="Helical" evidence="1">
    <location>
        <begin position="618"/>
        <end position="641"/>
    </location>
</feature>
<keyword evidence="1" id="KW-0472">Membrane</keyword>
<feature type="transmembrane region" description="Helical" evidence="1">
    <location>
        <begin position="589"/>
        <end position="606"/>
    </location>
</feature>
<sequence length="663" mass="74952">MSSGSMLLQVLLIVQIVAAFGERESLLLDLVDGVVQEGNSGNATLTTCEKELLRLHDGLEKEAPWAVKARDASGEGFGDFMMGHSMWLGSPSTCRAASEPVLLDYTERDARLLRTIAPFPLDYLVAYVWPHSSWHLKHVIKEESLLHIGLCLPRSCDSPEIEHLLHGILAAGKGRSFRRWKMRPSLAEVKRPGLRADFFASRTVQLFLVLSGGQMLLCLLSSAGLAQYSKILACFDLRSNWQRAWQVSAEENSCINGLRVVTAFALLGVHVVWYKVFAGDPSLKLLETVTAMTMRHTYWPSTVEVFFVISGFLTVSNFLRDEQLQQDIASDGLSGRNVRRFLGQVFRRFLRLAPLQFMVMLLGSVGSQYQRQVSLLYVTVPHDEICHRHWWRNLLFVQNLFPVVELCGSWTWYLACDMQLYMLALLLLFLHTRHPRVVRWLAGLLLATSILYSSVMMELLQVKPNFEEFYQAGEWFYVSPVIRLLAYIVGGAYGYSHARGWEPPSALLLPNWWSKLALSLILGWLLQKVLAEQLPAASVLGAIMAVLRLLVATWAGHLILSGDGRDAWAPNRWLLTLLHSDQLQRMSRFTYAIYLLNPIIIIWFYHSFTSAINADKTLLMLLTVGHSGICYFLAIVATLLIELPFNRLSSLLTSSRSPRKKTP</sequence>
<dbReference type="KEGG" id="dan:6503848"/>
<dbReference type="GeneID" id="6503848"/>
<dbReference type="PhylomeDB" id="B3MQV5"/>
<dbReference type="InterPro" id="IPR002656">
    <property type="entry name" value="Acyl_transf_3_dom"/>
</dbReference>
<dbReference type="HOGENOM" id="CLU_007874_3_0_1"/>
<feature type="transmembrane region" description="Helical" evidence="1">
    <location>
        <begin position="258"/>
        <end position="277"/>
    </location>
</feature>
<keyword evidence="4" id="KW-0012">Acyltransferase</keyword>
<dbReference type="SMART" id="SM00703">
    <property type="entry name" value="NRF"/>
    <property type="match status" value="1"/>
</dbReference>
<dbReference type="STRING" id="7217.B3MQV5"/>
<feature type="transmembrane region" description="Helical" evidence="1">
    <location>
        <begin position="349"/>
        <end position="369"/>
    </location>
</feature>
<feature type="transmembrane region" description="Helical" evidence="1">
    <location>
        <begin position="437"/>
        <end position="455"/>
    </location>
</feature>
<feature type="transmembrane region" description="Helical" evidence="1">
    <location>
        <begin position="538"/>
        <end position="560"/>
    </location>
</feature>
<feature type="transmembrane region" description="Helical" evidence="1">
    <location>
        <begin position="410"/>
        <end position="430"/>
    </location>
</feature>
<proteinExistence type="predicted"/>
<feature type="domain" description="Nose resistant-to-fluoxetine protein N-terminal" evidence="3">
    <location>
        <begin position="45"/>
        <end position="176"/>
    </location>
</feature>
<keyword evidence="1" id="KW-0812">Transmembrane</keyword>
<evidence type="ECO:0000259" key="3">
    <source>
        <dbReference type="SMART" id="SM00703"/>
    </source>
</evidence>
<dbReference type="PANTHER" id="PTHR11161">
    <property type="entry name" value="O-ACYLTRANSFERASE"/>
    <property type="match status" value="1"/>
</dbReference>
<dbReference type="GO" id="GO:0016747">
    <property type="term" value="F:acyltransferase activity, transferring groups other than amino-acyl groups"/>
    <property type="evidence" value="ECO:0007669"/>
    <property type="project" value="InterPro"/>
</dbReference>
<keyword evidence="4" id="KW-0808">Transferase</keyword>
<evidence type="ECO:0000256" key="2">
    <source>
        <dbReference type="SAM" id="SignalP"/>
    </source>
</evidence>
<dbReference type="EMBL" id="CH902622">
    <property type="protein sequence ID" value="EDV34160.1"/>
    <property type="molecule type" value="Genomic_DNA"/>
</dbReference>
<name>B3MQV5_DROAN</name>
<dbReference type="InParanoid" id="B3MQV5"/>
<keyword evidence="5" id="KW-1185">Reference proteome</keyword>
<dbReference type="InterPro" id="IPR052728">
    <property type="entry name" value="O2_lipid_transport_reg"/>
</dbReference>
<feature type="transmembrane region" description="Helical" evidence="1">
    <location>
        <begin position="475"/>
        <end position="495"/>
    </location>
</feature>
<gene>
    <name evidence="4" type="primary">Dana\GF21163</name>
    <name evidence="4" type="synonym">dana_GLEANR_4386</name>
    <name evidence="4" type="ORF">GF21163</name>
</gene>
<dbReference type="OMA" id="HLIICGT"/>
<feature type="transmembrane region" description="Helical" evidence="1">
    <location>
        <begin position="507"/>
        <end position="526"/>
    </location>
</feature>
<dbReference type="Pfam" id="PF20146">
    <property type="entry name" value="NRF"/>
    <property type="match status" value="1"/>
</dbReference>
<protein>
    <recommendedName>
        <fullName evidence="3">Nose resistant-to-fluoxetine protein N-terminal domain-containing protein</fullName>
    </recommendedName>
</protein>
<feature type="chain" id="PRO_5002793718" description="Nose resistant-to-fluoxetine protein N-terminal domain-containing protein" evidence="2">
    <location>
        <begin position="20"/>
        <end position="663"/>
    </location>
</feature>
<accession>B3MQV5</accession>
<feature type="transmembrane region" description="Helical" evidence="1">
    <location>
        <begin position="297"/>
        <end position="319"/>
    </location>
</feature>
<dbReference type="OrthoDB" id="7486572at2759"/>
<dbReference type="eggNOG" id="KOG3700">
    <property type="taxonomic scope" value="Eukaryota"/>
</dbReference>
<organism evidence="4 5">
    <name type="scientific">Drosophila ananassae</name>
    <name type="common">Fruit fly</name>
    <dbReference type="NCBI Taxonomy" id="7217"/>
    <lineage>
        <taxon>Eukaryota</taxon>
        <taxon>Metazoa</taxon>
        <taxon>Ecdysozoa</taxon>
        <taxon>Arthropoda</taxon>
        <taxon>Hexapoda</taxon>
        <taxon>Insecta</taxon>
        <taxon>Pterygota</taxon>
        <taxon>Neoptera</taxon>
        <taxon>Endopterygota</taxon>
        <taxon>Diptera</taxon>
        <taxon>Brachycera</taxon>
        <taxon>Muscomorpha</taxon>
        <taxon>Ephydroidea</taxon>
        <taxon>Drosophilidae</taxon>
        <taxon>Drosophila</taxon>
        <taxon>Sophophora</taxon>
    </lineage>
</organism>
<feature type="transmembrane region" description="Helical" evidence="1">
    <location>
        <begin position="206"/>
        <end position="228"/>
    </location>
</feature>
<evidence type="ECO:0000256" key="1">
    <source>
        <dbReference type="SAM" id="Phobius"/>
    </source>
</evidence>
<keyword evidence="2" id="KW-0732">Signal</keyword>
<reference evidence="4 5" key="1">
    <citation type="journal article" date="2007" name="Nature">
        <title>Evolution of genes and genomes on the Drosophila phylogeny.</title>
        <authorList>
            <consortium name="Drosophila 12 Genomes Consortium"/>
            <person name="Clark A.G."/>
            <person name="Eisen M.B."/>
            <person name="Smith D.R."/>
            <person name="Bergman C.M."/>
            <person name="Oliver B."/>
            <person name="Markow T.A."/>
            <person name="Kaufman T.C."/>
            <person name="Kellis M."/>
            <person name="Gelbart W."/>
            <person name="Iyer V.N."/>
            <person name="Pollard D.A."/>
            <person name="Sackton T.B."/>
            <person name="Larracuente A.M."/>
            <person name="Singh N.D."/>
            <person name="Abad J.P."/>
            <person name="Abt D.N."/>
            <person name="Adryan B."/>
            <person name="Aguade M."/>
            <person name="Akashi H."/>
            <person name="Anderson W.W."/>
            <person name="Aquadro C.F."/>
            <person name="Ardell D.H."/>
            <person name="Arguello R."/>
            <person name="Artieri C.G."/>
            <person name="Barbash D.A."/>
            <person name="Barker D."/>
            <person name="Barsanti P."/>
            <person name="Batterham P."/>
            <person name="Batzoglou S."/>
            <person name="Begun D."/>
            <person name="Bhutkar A."/>
            <person name="Blanco E."/>
            <person name="Bosak S.A."/>
            <person name="Bradley R.K."/>
            <person name="Brand A.D."/>
            <person name="Brent M.R."/>
            <person name="Brooks A.N."/>
            <person name="Brown R.H."/>
            <person name="Butlin R.K."/>
            <person name="Caggese C."/>
            <person name="Calvi B.R."/>
            <person name="Bernardo de Carvalho A."/>
            <person name="Caspi A."/>
            <person name="Castrezana S."/>
            <person name="Celniker S.E."/>
            <person name="Chang J.L."/>
            <person name="Chapple C."/>
            <person name="Chatterji S."/>
            <person name="Chinwalla A."/>
            <person name="Civetta A."/>
            <person name="Clifton S.W."/>
            <person name="Comeron J.M."/>
            <person name="Costello J.C."/>
            <person name="Coyne J.A."/>
            <person name="Daub J."/>
            <person name="David R.G."/>
            <person name="Delcher A.L."/>
            <person name="Delehaunty K."/>
            <person name="Do C.B."/>
            <person name="Ebling H."/>
            <person name="Edwards K."/>
            <person name="Eickbush T."/>
            <person name="Evans J.D."/>
            <person name="Filipski A."/>
            <person name="Findeiss S."/>
            <person name="Freyhult E."/>
            <person name="Fulton L."/>
            <person name="Fulton R."/>
            <person name="Garcia A.C."/>
            <person name="Gardiner A."/>
            <person name="Garfield D.A."/>
            <person name="Garvin B.E."/>
            <person name="Gibson G."/>
            <person name="Gilbert D."/>
            <person name="Gnerre S."/>
            <person name="Godfrey J."/>
            <person name="Good R."/>
            <person name="Gotea V."/>
            <person name="Gravely B."/>
            <person name="Greenberg A.J."/>
            <person name="Griffiths-Jones S."/>
            <person name="Gross S."/>
            <person name="Guigo R."/>
            <person name="Gustafson E.A."/>
            <person name="Haerty W."/>
            <person name="Hahn M.W."/>
            <person name="Halligan D.L."/>
            <person name="Halpern A.L."/>
            <person name="Halter G.M."/>
            <person name="Han M.V."/>
            <person name="Heger A."/>
            <person name="Hillier L."/>
            <person name="Hinrichs A.S."/>
            <person name="Holmes I."/>
            <person name="Hoskins R.A."/>
            <person name="Hubisz M.J."/>
            <person name="Hultmark D."/>
            <person name="Huntley M.A."/>
            <person name="Jaffe D.B."/>
            <person name="Jagadeeshan S."/>
            <person name="Jeck W.R."/>
            <person name="Johnson J."/>
            <person name="Jones C.D."/>
            <person name="Jordan W.C."/>
            <person name="Karpen G.H."/>
            <person name="Kataoka E."/>
            <person name="Keightley P.D."/>
            <person name="Kheradpour P."/>
            <person name="Kirkness E.F."/>
            <person name="Koerich L.B."/>
            <person name="Kristiansen K."/>
            <person name="Kudrna D."/>
            <person name="Kulathinal R.J."/>
            <person name="Kumar S."/>
            <person name="Kwok R."/>
            <person name="Lander E."/>
            <person name="Langley C.H."/>
            <person name="Lapoint R."/>
            <person name="Lazzaro B.P."/>
            <person name="Lee S.J."/>
            <person name="Levesque L."/>
            <person name="Li R."/>
            <person name="Lin C.F."/>
            <person name="Lin M.F."/>
            <person name="Lindblad-Toh K."/>
            <person name="Llopart A."/>
            <person name="Long M."/>
            <person name="Low L."/>
            <person name="Lozovsky E."/>
            <person name="Lu J."/>
            <person name="Luo M."/>
            <person name="Machado C.A."/>
            <person name="Makalowski W."/>
            <person name="Marzo M."/>
            <person name="Matsuda M."/>
            <person name="Matzkin L."/>
            <person name="McAllister B."/>
            <person name="McBride C.S."/>
            <person name="McKernan B."/>
            <person name="McKernan K."/>
            <person name="Mendez-Lago M."/>
            <person name="Minx P."/>
            <person name="Mollenhauer M.U."/>
            <person name="Montooth K."/>
            <person name="Mount S.M."/>
            <person name="Mu X."/>
            <person name="Myers E."/>
            <person name="Negre B."/>
            <person name="Newfeld S."/>
            <person name="Nielsen R."/>
            <person name="Noor M.A."/>
            <person name="O'Grady P."/>
            <person name="Pachter L."/>
            <person name="Papaceit M."/>
            <person name="Parisi M.J."/>
            <person name="Parisi M."/>
            <person name="Parts L."/>
            <person name="Pedersen J.S."/>
            <person name="Pesole G."/>
            <person name="Phillippy A.M."/>
            <person name="Ponting C.P."/>
            <person name="Pop M."/>
            <person name="Porcelli D."/>
            <person name="Powell J.R."/>
            <person name="Prohaska S."/>
            <person name="Pruitt K."/>
            <person name="Puig M."/>
            <person name="Quesneville H."/>
            <person name="Ram K.R."/>
            <person name="Rand D."/>
            <person name="Rasmussen M.D."/>
            <person name="Reed L.K."/>
            <person name="Reenan R."/>
            <person name="Reily A."/>
            <person name="Remington K.A."/>
            <person name="Rieger T.T."/>
            <person name="Ritchie M.G."/>
            <person name="Robin C."/>
            <person name="Rogers Y.H."/>
            <person name="Rohde C."/>
            <person name="Rozas J."/>
            <person name="Rubenfield M.J."/>
            <person name="Ruiz A."/>
            <person name="Russo S."/>
            <person name="Salzberg S.L."/>
            <person name="Sanchez-Gracia A."/>
            <person name="Saranga D.J."/>
            <person name="Sato H."/>
            <person name="Schaeffer S.W."/>
            <person name="Schatz M.C."/>
            <person name="Schlenke T."/>
            <person name="Schwartz R."/>
            <person name="Segarra C."/>
            <person name="Singh R.S."/>
            <person name="Sirot L."/>
            <person name="Sirota M."/>
            <person name="Sisneros N.B."/>
            <person name="Smith C.D."/>
            <person name="Smith T.F."/>
            <person name="Spieth J."/>
            <person name="Stage D.E."/>
            <person name="Stark A."/>
            <person name="Stephan W."/>
            <person name="Strausberg R.L."/>
            <person name="Strempel S."/>
            <person name="Sturgill D."/>
            <person name="Sutton G."/>
            <person name="Sutton G.G."/>
            <person name="Tao W."/>
            <person name="Teichmann S."/>
            <person name="Tobari Y.N."/>
            <person name="Tomimura Y."/>
            <person name="Tsolas J.M."/>
            <person name="Valente V.L."/>
            <person name="Venter E."/>
            <person name="Venter J.C."/>
            <person name="Vicario S."/>
            <person name="Vieira F.G."/>
            <person name="Vilella A.J."/>
            <person name="Villasante A."/>
            <person name="Walenz B."/>
            <person name="Wang J."/>
            <person name="Wasserman M."/>
            <person name="Watts T."/>
            <person name="Wilson D."/>
            <person name="Wilson R.K."/>
            <person name="Wing R.A."/>
            <person name="Wolfner M.F."/>
            <person name="Wong A."/>
            <person name="Wong G.K."/>
            <person name="Wu C.I."/>
            <person name="Wu G."/>
            <person name="Yamamoto D."/>
            <person name="Yang H.P."/>
            <person name="Yang S.P."/>
            <person name="Yorke J.A."/>
            <person name="Yoshida K."/>
            <person name="Zdobnov E."/>
            <person name="Zhang P."/>
            <person name="Zhang Y."/>
            <person name="Zimin A.V."/>
            <person name="Baldwin J."/>
            <person name="Abdouelleil A."/>
            <person name="Abdulkadir J."/>
            <person name="Abebe A."/>
            <person name="Abera B."/>
            <person name="Abreu J."/>
            <person name="Acer S.C."/>
            <person name="Aftuck L."/>
            <person name="Alexander A."/>
            <person name="An P."/>
            <person name="Anderson E."/>
            <person name="Anderson S."/>
            <person name="Arachi H."/>
            <person name="Azer M."/>
            <person name="Bachantsang P."/>
            <person name="Barry A."/>
            <person name="Bayul T."/>
            <person name="Berlin A."/>
            <person name="Bessette D."/>
            <person name="Bloom T."/>
            <person name="Blye J."/>
            <person name="Boguslavskiy L."/>
            <person name="Bonnet C."/>
            <person name="Boukhgalter B."/>
            <person name="Bourzgui I."/>
            <person name="Brown A."/>
            <person name="Cahill P."/>
            <person name="Channer S."/>
            <person name="Cheshatsang Y."/>
            <person name="Chuda L."/>
            <person name="Citroen M."/>
            <person name="Collymore A."/>
            <person name="Cooke P."/>
            <person name="Costello M."/>
            <person name="D'Aco K."/>
            <person name="Daza R."/>
            <person name="De Haan G."/>
            <person name="DeGray S."/>
            <person name="DeMaso C."/>
            <person name="Dhargay N."/>
            <person name="Dooley K."/>
            <person name="Dooley E."/>
            <person name="Doricent M."/>
            <person name="Dorje P."/>
            <person name="Dorjee K."/>
            <person name="Dupes A."/>
            <person name="Elong R."/>
            <person name="Falk J."/>
            <person name="Farina A."/>
            <person name="Faro S."/>
            <person name="Ferguson D."/>
            <person name="Fisher S."/>
            <person name="Foley C.D."/>
            <person name="Franke A."/>
            <person name="Friedrich D."/>
            <person name="Gadbois L."/>
            <person name="Gearin G."/>
            <person name="Gearin C.R."/>
            <person name="Giannoukos G."/>
            <person name="Goode T."/>
            <person name="Graham J."/>
            <person name="Grandbois E."/>
            <person name="Grewal S."/>
            <person name="Gyaltsen K."/>
            <person name="Hafez N."/>
            <person name="Hagos B."/>
            <person name="Hall J."/>
            <person name="Henson C."/>
            <person name="Hollinger A."/>
            <person name="Honan T."/>
            <person name="Huard M.D."/>
            <person name="Hughes L."/>
            <person name="Hurhula B."/>
            <person name="Husby M.E."/>
            <person name="Kamat A."/>
            <person name="Kanga B."/>
            <person name="Kashin S."/>
            <person name="Khazanovich D."/>
            <person name="Kisner P."/>
            <person name="Lance K."/>
            <person name="Lara M."/>
            <person name="Lee W."/>
            <person name="Lennon N."/>
            <person name="Letendre F."/>
            <person name="LeVine R."/>
            <person name="Lipovsky A."/>
            <person name="Liu X."/>
            <person name="Liu J."/>
            <person name="Liu S."/>
            <person name="Lokyitsang T."/>
            <person name="Lokyitsang Y."/>
            <person name="Lubonja R."/>
            <person name="Lui A."/>
            <person name="MacDonald P."/>
            <person name="Magnisalis V."/>
            <person name="Maru K."/>
            <person name="Matthews C."/>
            <person name="McCusker W."/>
            <person name="McDonough S."/>
            <person name="Mehta T."/>
            <person name="Meldrim J."/>
            <person name="Meneus L."/>
            <person name="Mihai O."/>
            <person name="Mihalev A."/>
            <person name="Mihova T."/>
            <person name="Mittelman R."/>
            <person name="Mlenga V."/>
            <person name="Montmayeur A."/>
            <person name="Mulrain L."/>
            <person name="Navidi A."/>
            <person name="Naylor J."/>
            <person name="Negash T."/>
            <person name="Nguyen T."/>
            <person name="Nguyen N."/>
            <person name="Nicol R."/>
            <person name="Norbu C."/>
            <person name="Norbu N."/>
            <person name="Novod N."/>
            <person name="O'Neill B."/>
            <person name="Osman S."/>
            <person name="Markiewicz E."/>
            <person name="Oyono O.L."/>
            <person name="Patti C."/>
            <person name="Phunkhang P."/>
            <person name="Pierre F."/>
            <person name="Priest M."/>
            <person name="Raghuraman S."/>
            <person name="Rege F."/>
            <person name="Reyes R."/>
            <person name="Rise C."/>
            <person name="Rogov P."/>
            <person name="Ross K."/>
            <person name="Ryan E."/>
            <person name="Settipalli S."/>
            <person name="Shea T."/>
            <person name="Sherpa N."/>
            <person name="Shi L."/>
            <person name="Shih D."/>
            <person name="Sparrow T."/>
            <person name="Spaulding J."/>
            <person name="Stalker J."/>
            <person name="Stange-Thomann N."/>
            <person name="Stavropoulos S."/>
            <person name="Stone C."/>
            <person name="Strader C."/>
            <person name="Tesfaye S."/>
            <person name="Thomson T."/>
            <person name="Thoulutsang Y."/>
            <person name="Thoulutsang D."/>
            <person name="Topham K."/>
            <person name="Topping I."/>
            <person name="Tsamla T."/>
            <person name="Vassiliev H."/>
            <person name="Vo A."/>
            <person name="Wangchuk T."/>
            <person name="Wangdi T."/>
            <person name="Weiand M."/>
            <person name="Wilkinson J."/>
            <person name="Wilson A."/>
            <person name="Yadav S."/>
            <person name="Young G."/>
            <person name="Yu Q."/>
            <person name="Zembek L."/>
            <person name="Zhong D."/>
            <person name="Zimmer A."/>
            <person name="Zwirko Z."/>
            <person name="Jaffe D.B."/>
            <person name="Alvarez P."/>
            <person name="Brockman W."/>
            <person name="Butler J."/>
            <person name="Chin C."/>
            <person name="Gnerre S."/>
            <person name="Grabherr M."/>
            <person name="Kleber M."/>
            <person name="Mauceli E."/>
            <person name="MacCallum I."/>
        </authorList>
    </citation>
    <scope>NUCLEOTIDE SEQUENCE [LARGE SCALE GENOMIC DNA]</scope>
    <source>
        <strain evidence="5">Tucson 14024-0371.13</strain>
    </source>
</reference>
<feature type="signal peptide" evidence="2">
    <location>
        <begin position="1"/>
        <end position="19"/>
    </location>
</feature>
<evidence type="ECO:0000313" key="4">
    <source>
        <dbReference type="EMBL" id="EDV34160.1"/>
    </source>
</evidence>
<dbReference type="AlphaFoldDB" id="B3MQV5"/>
<dbReference type="InterPro" id="IPR006621">
    <property type="entry name" value="Nose-resist-to-fluoxetine_N"/>
</dbReference>
<keyword evidence="1" id="KW-1133">Transmembrane helix</keyword>
<evidence type="ECO:0000313" key="5">
    <source>
        <dbReference type="Proteomes" id="UP000007801"/>
    </source>
</evidence>
<dbReference type="PANTHER" id="PTHR11161:SF15">
    <property type="entry name" value="GH19286P-RELATED"/>
    <property type="match status" value="1"/>
</dbReference>